<dbReference type="InterPro" id="IPR016102">
    <property type="entry name" value="Succinyl-CoA_synth-like"/>
</dbReference>
<dbReference type="EMBL" id="QJJK01000002">
    <property type="protein sequence ID" value="PXW63598.1"/>
    <property type="molecule type" value="Genomic_DNA"/>
</dbReference>
<evidence type="ECO:0000256" key="2">
    <source>
        <dbReference type="ARBA" id="ARBA00022598"/>
    </source>
</evidence>
<evidence type="ECO:0000256" key="4">
    <source>
        <dbReference type="ARBA" id="ARBA00022840"/>
    </source>
</evidence>
<keyword evidence="1" id="KW-0816">Tricarboxylic acid cycle</keyword>
<dbReference type="PANTHER" id="PTHR43334">
    <property type="entry name" value="ACETATE--COA LIGASE [ADP-FORMING]"/>
    <property type="match status" value="1"/>
</dbReference>
<dbReference type="AlphaFoldDB" id="A0A2V3UFE2"/>
<reference evidence="6 7" key="1">
    <citation type="submission" date="2018-05" db="EMBL/GenBank/DDBJ databases">
        <title>Genomic Encyclopedia of Type Strains, Phase IV (KMG-IV): sequencing the most valuable type-strain genomes for metagenomic binning, comparative biology and taxonomic classification.</title>
        <authorList>
            <person name="Goeker M."/>
        </authorList>
    </citation>
    <scope>NUCLEOTIDE SEQUENCE [LARGE SCALE GENOMIC DNA]</scope>
    <source>
        <strain evidence="6 7">DSM 6462</strain>
    </source>
</reference>
<dbReference type="Gene3D" id="3.30.470.20">
    <property type="entry name" value="ATP-grasp fold, B domain"/>
    <property type="match status" value="1"/>
</dbReference>
<evidence type="ECO:0000259" key="5">
    <source>
        <dbReference type="SMART" id="SM00881"/>
    </source>
</evidence>
<keyword evidence="4" id="KW-0067">ATP-binding</keyword>
<dbReference type="RefSeq" id="WP_170147121.1">
    <property type="nucleotide sequence ID" value="NZ_JAHBRY010000002.1"/>
</dbReference>
<dbReference type="Gene3D" id="3.40.50.261">
    <property type="entry name" value="Succinyl-CoA synthetase domains"/>
    <property type="match status" value="2"/>
</dbReference>
<dbReference type="PANTHER" id="PTHR43334:SF1">
    <property type="entry name" value="3-HYDROXYPROPIONATE--COA LIGASE [ADP-FORMING]"/>
    <property type="match status" value="1"/>
</dbReference>
<dbReference type="Gene3D" id="3.30.1490.20">
    <property type="entry name" value="ATP-grasp fold, A domain"/>
    <property type="match status" value="1"/>
</dbReference>
<dbReference type="SUPFAM" id="SSF51735">
    <property type="entry name" value="NAD(P)-binding Rossmann-fold domains"/>
    <property type="match status" value="1"/>
</dbReference>
<dbReference type="Proteomes" id="UP000248021">
    <property type="component" value="Unassembled WGS sequence"/>
</dbReference>
<organism evidence="6 7">
    <name type="scientific">Chelatococcus asaccharovorans</name>
    <dbReference type="NCBI Taxonomy" id="28210"/>
    <lineage>
        <taxon>Bacteria</taxon>
        <taxon>Pseudomonadati</taxon>
        <taxon>Pseudomonadota</taxon>
        <taxon>Alphaproteobacteria</taxon>
        <taxon>Hyphomicrobiales</taxon>
        <taxon>Chelatococcaceae</taxon>
        <taxon>Chelatococcus</taxon>
    </lineage>
</organism>
<keyword evidence="6" id="KW-0808">Transferase</keyword>
<dbReference type="Gene3D" id="3.40.50.720">
    <property type="entry name" value="NAD(P)-binding Rossmann-like Domain"/>
    <property type="match status" value="1"/>
</dbReference>
<dbReference type="InterPro" id="IPR003781">
    <property type="entry name" value="CoA-bd"/>
</dbReference>
<evidence type="ECO:0000256" key="1">
    <source>
        <dbReference type="ARBA" id="ARBA00022532"/>
    </source>
</evidence>
<evidence type="ECO:0000256" key="3">
    <source>
        <dbReference type="ARBA" id="ARBA00022741"/>
    </source>
</evidence>
<keyword evidence="3" id="KW-0547">Nucleotide-binding</keyword>
<feature type="domain" description="CoA-binding" evidence="5">
    <location>
        <begin position="6"/>
        <end position="100"/>
    </location>
</feature>
<accession>A0A2V3UFE2</accession>
<dbReference type="SUPFAM" id="SSF56059">
    <property type="entry name" value="Glutathione synthetase ATP-binding domain-like"/>
    <property type="match status" value="1"/>
</dbReference>
<dbReference type="InterPro" id="IPR051538">
    <property type="entry name" value="Acyl-CoA_Synth/Transferase"/>
</dbReference>
<protein>
    <submittedName>
        <fullName evidence="6">Acetyltransferase</fullName>
    </submittedName>
</protein>
<keyword evidence="7" id="KW-1185">Reference proteome</keyword>
<keyword evidence="2" id="KW-0436">Ligase</keyword>
<dbReference type="SMART" id="SM00881">
    <property type="entry name" value="CoA_binding"/>
    <property type="match status" value="1"/>
</dbReference>
<dbReference type="GO" id="GO:0006099">
    <property type="term" value="P:tricarboxylic acid cycle"/>
    <property type="evidence" value="ECO:0007669"/>
    <property type="project" value="UniProtKB-KW"/>
</dbReference>
<evidence type="ECO:0000313" key="7">
    <source>
        <dbReference type="Proteomes" id="UP000248021"/>
    </source>
</evidence>
<dbReference type="Pfam" id="PF13607">
    <property type="entry name" value="Succ_CoA_lig"/>
    <property type="match status" value="1"/>
</dbReference>
<dbReference type="InterPro" id="IPR013815">
    <property type="entry name" value="ATP_grasp_subdomain_1"/>
</dbReference>
<dbReference type="GO" id="GO:0016740">
    <property type="term" value="F:transferase activity"/>
    <property type="evidence" value="ECO:0007669"/>
    <property type="project" value="UniProtKB-KW"/>
</dbReference>
<dbReference type="InterPro" id="IPR036291">
    <property type="entry name" value="NAD(P)-bd_dom_sf"/>
</dbReference>
<dbReference type="Pfam" id="PF13549">
    <property type="entry name" value="ATP-grasp_5"/>
    <property type="match status" value="1"/>
</dbReference>
<gene>
    <name evidence="6" type="ORF">C7450_102516</name>
</gene>
<sequence length="707" mass="74208">MTIDALLNARSIAIVGASERPSAGRNIIVSLQRMGFPGAIYPINPKRDVILGYQAFPRLTDVPGHIDTVAFCLGNAHLPTAFQDAAEKGVGAAAIYAGGFSESSDPEAQKLGAFITGLSNEAGIALCGPNCMGALSPSTRTSTYLHEVLDPAGVNGNVGLISQSGAICIALASDCRRFGFSHIVSSGNEAVLTTCDFMDYMIADPETRTIALFLESVRDPDRFVALLDRAADAGKPVVALKVGKSARAKHSITTHTGGLAGESRVFSAVLAAHRAIEVETLGAMTEVLAAVQGGRYPAGSRLAVMTGSGGQAELVLDIAEQAGFDLPALAPTEREEVESVVGRITGDGNPLDAWGSGDPNTNYPHALRVLGRSPHYDAVALLCDGMDGHPLDEPAEDLVYAHMVADAARASDKPFFLLSTRAGVFRRDQEAIMRAAGAGGVLSGIVEGLGAVRKLAHWARPPLPERHVSLKATAIATDRATINERDAKVLLAEAGVSVTRECLARSLDEATAAFAKFGGAVVLKVASDDIAHKSEYGLVALNIRDEAELRAAWARLEDRLKAVPGQPVVQGMLMQEMVPGGVEVFAGVNRDPEFGLVLAFGLGGTLVEVLRDISLRPLPLRQGDAEAMIAETSVAAQVLNGVRGAPPADIEALAANIYALADFAWANRDSIDEIDVNPIKVLERGRGCVAVDALIIPRRSTSTQPAH</sequence>
<dbReference type="SUPFAM" id="SSF52210">
    <property type="entry name" value="Succinyl-CoA synthetase domains"/>
    <property type="match status" value="2"/>
</dbReference>
<dbReference type="InterPro" id="IPR032875">
    <property type="entry name" value="Succ_CoA_lig_flav_dom"/>
</dbReference>
<dbReference type="GO" id="GO:0016874">
    <property type="term" value="F:ligase activity"/>
    <property type="evidence" value="ECO:0007669"/>
    <property type="project" value="UniProtKB-KW"/>
</dbReference>
<dbReference type="Pfam" id="PF13380">
    <property type="entry name" value="CoA_binding_2"/>
    <property type="match status" value="1"/>
</dbReference>
<evidence type="ECO:0000313" key="6">
    <source>
        <dbReference type="EMBL" id="PXW63598.1"/>
    </source>
</evidence>
<dbReference type="GO" id="GO:0005524">
    <property type="term" value="F:ATP binding"/>
    <property type="evidence" value="ECO:0007669"/>
    <property type="project" value="UniProtKB-KW"/>
</dbReference>
<proteinExistence type="predicted"/>
<name>A0A2V3UFE2_9HYPH</name>
<comment type="caution">
    <text evidence="6">The sequence shown here is derived from an EMBL/GenBank/DDBJ whole genome shotgun (WGS) entry which is preliminary data.</text>
</comment>